<dbReference type="GO" id="GO:0005783">
    <property type="term" value="C:endoplasmic reticulum"/>
    <property type="evidence" value="ECO:0007669"/>
    <property type="project" value="TreeGrafter"/>
</dbReference>
<organism evidence="10 11">
    <name type="scientific">Trichomonascus ciferrii</name>
    <dbReference type="NCBI Taxonomy" id="44093"/>
    <lineage>
        <taxon>Eukaryota</taxon>
        <taxon>Fungi</taxon>
        <taxon>Dikarya</taxon>
        <taxon>Ascomycota</taxon>
        <taxon>Saccharomycotina</taxon>
        <taxon>Dipodascomycetes</taxon>
        <taxon>Dipodascales</taxon>
        <taxon>Trichomonascaceae</taxon>
        <taxon>Trichomonascus</taxon>
        <taxon>Trichomonascus ciferrii complex</taxon>
    </lineage>
</organism>
<evidence type="ECO:0000256" key="2">
    <source>
        <dbReference type="ARBA" id="ARBA00022553"/>
    </source>
</evidence>
<gene>
    <name evidence="10" type="ORF">TRICI_005625</name>
</gene>
<dbReference type="AlphaFoldDB" id="A0A642UR62"/>
<feature type="compositionally biased region" description="Basic and acidic residues" evidence="7">
    <location>
        <begin position="156"/>
        <end position="166"/>
    </location>
</feature>
<dbReference type="VEuPathDB" id="FungiDB:TRICI_005625"/>
<dbReference type="InterPro" id="IPR041885">
    <property type="entry name" value="MAN1_winged_helix_dom"/>
</dbReference>
<dbReference type="EMBL" id="SWFS01000436">
    <property type="protein sequence ID" value="KAA8903960.1"/>
    <property type="molecule type" value="Genomic_DNA"/>
</dbReference>
<evidence type="ECO:0000259" key="8">
    <source>
        <dbReference type="Pfam" id="PF09402"/>
    </source>
</evidence>
<evidence type="ECO:0000313" key="10">
    <source>
        <dbReference type="EMBL" id="KAA8903960.1"/>
    </source>
</evidence>
<evidence type="ECO:0000256" key="1">
    <source>
        <dbReference type="ARBA" id="ARBA00004540"/>
    </source>
</evidence>
<dbReference type="OrthoDB" id="2503928at2759"/>
<evidence type="ECO:0000259" key="9">
    <source>
        <dbReference type="Pfam" id="PF12949"/>
    </source>
</evidence>
<proteinExistence type="predicted"/>
<sequence>MDVGFDPSTLRVADLRRIFVFHEVDYPSSAKKADLVQIFRDEVAPRADELLKQVENVEPTGAGIVDAPRRRTTRSASPAKASTTKKAPASPRKSPAKSKKFAAEKKEEDKAPELGSEPLLKPPKEEDNEMERKSSPSPRKKGGRKTLSKPFVEPTEDVKEEKEKPVDTPSVYKVGGKNTRTKKTEEETPAKPKKAILKSDSEDRMDVDKKEEDENEEGSPFSDKNIFQSGTPPKSKKSSAEKKKRSFPFDAKDEDAKHKRRSKQLSSETPSQSKVTPQKPVDLSSRKSTPGTALRHFSSFPSTPDDEAADTTADFITPEQQLQQSRLRASFPPQSAQQPSSSSAALFNDHTYKPPATEKVNKRLSFMPDLSDLKMSNQFSQQLHEDRRKSSPLHFVKPEPDQPETVLVETGQANPKSPPPPEDSEEQQNLEDVEVKKLQDEIVKEEEEEPKIPSKPKKKKTTKRASRRSAGQPWSFYMERVFGLFVVSIICGYVYWWCQERVNVGYCDVGFITDDADLDYYGQEKTPLELVVDYLRPECVPCPAHATCYPHFKVICDEDFKYRENLFSFGGLLPVPPTCLPDTEKQHRIMALSSRAKQILRERNADVECGYVDASTAAIEEDDLRDLLYKDKKAEITDDEWNDLWRQAVKDLDNEEDIISVKGYSPPGEAAPDLVTKTKVIQSTSLAYLPVTCRIQRTIRGGLERHRGQIQLVFLGILLLIGAKFWYNAQQAHNAKVSKYASDAFQKLQQQQKMSEDDTKGLIPRHVAAAHLRDAMLMDLRGKKKDQVWKDVVKTVESNTNVRVRQVEVHGEIMKVWEWVSPTSPQS</sequence>
<evidence type="ECO:0000256" key="4">
    <source>
        <dbReference type="ARBA" id="ARBA00022989"/>
    </source>
</evidence>
<feature type="region of interest" description="Disordered" evidence="7">
    <location>
        <begin position="53"/>
        <end position="360"/>
    </location>
</feature>
<keyword evidence="3" id="KW-0812">Transmembrane</keyword>
<dbReference type="InterPro" id="IPR025856">
    <property type="entry name" value="HeH/LEM_domain"/>
</dbReference>
<dbReference type="InterPro" id="IPR044780">
    <property type="entry name" value="Heh2/Src1"/>
</dbReference>
<feature type="compositionally biased region" description="Low complexity" evidence="7">
    <location>
        <begin position="332"/>
        <end position="345"/>
    </location>
</feature>
<feature type="compositionally biased region" description="Basic and acidic residues" evidence="7">
    <location>
        <begin position="433"/>
        <end position="442"/>
    </location>
</feature>
<feature type="compositionally biased region" description="Basic and acidic residues" evidence="7">
    <location>
        <begin position="101"/>
        <end position="112"/>
    </location>
</feature>
<dbReference type="Gene3D" id="1.10.10.1180">
    <property type="entry name" value="MAN1, winged-helix domain"/>
    <property type="match status" value="1"/>
</dbReference>
<keyword evidence="5" id="KW-0472">Membrane</keyword>
<keyword evidence="2" id="KW-0597">Phosphoprotein</keyword>
<feature type="compositionally biased region" description="Basic residues" evidence="7">
    <location>
        <begin position="234"/>
        <end position="246"/>
    </location>
</feature>
<dbReference type="Pfam" id="PF12949">
    <property type="entry name" value="HeH"/>
    <property type="match status" value="1"/>
</dbReference>
<feature type="compositionally biased region" description="Low complexity" evidence="7">
    <location>
        <begin position="74"/>
        <end position="93"/>
    </location>
</feature>
<dbReference type="GO" id="GO:0003682">
    <property type="term" value="F:chromatin binding"/>
    <property type="evidence" value="ECO:0007669"/>
    <property type="project" value="InterPro"/>
</dbReference>
<dbReference type="Pfam" id="PF09402">
    <property type="entry name" value="MSC"/>
    <property type="match status" value="1"/>
</dbReference>
<dbReference type="InterPro" id="IPR018996">
    <property type="entry name" value="Man1/Src1-like_C"/>
</dbReference>
<name>A0A642UR62_9ASCO</name>
<dbReference type="Proteomes" id="UP000761534">
    <property type="component" value="Unassembled WGS sequence"/>
</dbReference>
<dbReference type="GO" id="GO:0071763">
    <property type="term" value="P:nuclear membrane organization"/>
    <property type="evidence" value="ECO:0007669"/>
    <property type="project" value="TreeGrafter"/>
</dbReference>
<evidence type="ECO:0000256" key="3">
    <source>
        <dbReference type="ARBA" id="ARBA00022692"/>
    </source>
</evidence>
<feature type="compositionally biased region" description="Basic and acidic residues" evidence="7">
    <location>
        <begin position="197"/>
        <end position="212"/>
    </location>
</feature>
<comment type="subcellular location">
    <subcellularLocation>
        <location evidence="1">Nucleus inner membrane</location>
    </subcellularLocation>
</comment>
<feature type="compositionally biased region" description="Basic residues" evidence="7">
    <location>
        <begin position="138"/>
        <end position="147"/>
    </location>
</feature>
<protein>
    <recommendedName>
        <fullName evidence="12">Man1/Src1 C-terminal domain-containing protein</fullName>
    </recommendedName>
</protein>
<feature type="compositionally biased region" description="Basic and acidic residues" evidence="7">
    <location>
        <begin position="122"/>
        <end position="134"/>
    </location>
</feature>
<reference evidence="10" key="1">
    <citation type="journal article" date="2019" name="G3 (Bethesda)">
        <title>Genome Assemblies of Two Rare Opportunistic Yeast Pathogens: Diutina rugosa (syn. Candida rugosa) and Trichomonascus ciferrii (syn. Candida ciferrii).</title>
        <authorList>
            <person name="Mixao V."/>
            <person name="Saus E."/>
            <person name="Hansen A.P."/>
            <person name="Lass-Florl C."/>
            <person name="Gabaldon T."/>
        </authorList>
    </citation>
    <scope>NUCLEOTIDE SEQUENCE</scope>
    <source>
        <strain evidence="10">CBS 4856</strain>
    </source>
</reference>
<feature type="compositionally biased region" description="Basic residues" evidence="7">
    <location>
        <begin position="454"/>
        <end position="466"/>
    </location>
</feature>
<dbReference type="GO" id="GO:0005637">
    <property type="term" value="C:nuclear inner membrane"/>
    <property type="evidence" value="ECO:0007669"/>
    <property type="project" value="UniProtKB-SubCell"/>
</dbReference>
<keyword evidence="4" id="KW-1133">Transmembrane helix</keyword>
<keyword evidence="6" id="KW-0539">Nucleus</keyword>
<feature type="domain" description="Man1/Src1-like C-terminal" evidence="8">
    <location>
        <begin position="486"/>
        <end position="821"/>
    </location>
</feature>
<accession>A0A642UR62</accession>
<dbReference type="PANTHER" id="PTHR47808:SF2">
    <property type="entry name" value="LEM DOMAIN-CONTAINING PROTEIN 2"/>
    <property type="match status" value="1"/>
</dbReference>
<feature type="domain" description="HeH/LEM" evidence="9">
    <location>
        <begin position="7"/>
        <end position="41"/>
    </location>
</feature>
<evidence type="ECO:0000256" key="7">
    <source>
        <dbReference type="SAM" id="MobiDB-lite"/>
    </source>
</evidence>
<dbReference type="PANTHER" id="PTHR47808">
    <property type="entry name" value="INNER NUCLEAR MEMBRANE PROTEIN HEH2-RELATED"/>
    <property type="match status" value="1"/>
</dbReference>
<feature type="compositionally biased region" description="Polar residues" evidence="7">
    <location>
        <begin position="318"/>
        <end position="327"/>
    </location>
</feature>
<comment type="caution">
    <text evidence="10">The sequence shown here is derived from an EMBL/GenBank/DDBJ whole genome shotgun (WGS) entry which is preliminary data.</text>
</comment>
<feature type="compositionally biased region" description="Polar residues" evidence="7">
    <location>
        <begin position="264"/>
        <end position="276"/>
    </location>
</feature>
<dbReference type="GO" id="GO:0034399">
    <property type="term" value="C:nuclear periphery"/>
    <property type="evidence" value="ECO:0007669"/>
    <property type="project" value="TreeGrafter"/>
</dbReference>
<evidence type="ECO:0008006" key="12">
    <source>
        <dbReference type="Google" id="ProtNLM"/>
    </source>
</evidence>
<feature type="region of interest" description="Disordered" evidence="7">
    <location>
        <begin position="373"/>
        <end position="466"/>
    </location>
</feature>
<evidence type="ECO:0000256" key="5">
    <source>
        <dbReference type="ARBA" id="ARBA00023136"/>
    </source>
</evidence>
<keyword evidence="11" id="KW-1185">Reference proteome</keyword>
<evidence type="ECO:0000256" key="6">
    <source>
        <dbReference type="ARBA" id="ARBA00023242"/>
    </source>
</evidence>
<feature type="compositionally biased region" description="Acidic residues" evidence="7">
    <location>
        <begin position="422"/>
        <end position="432"/>
    </location>
</feature>
<dbReference type="CDD" id="cd12935">
    <property type="entry name" value="LEM_like"/>
    <property type="match status" value="1"/>
</dbReference>
<evidence type="ECO:0000313" key="11">
    <source>
        <dbReference type="Proteomes" id="UP000761534"/>
    </source>
</evidence>